<evidence type="ECO:0000313" key="2">
    <source>
        <dbReference type="Proteomes" id="UP000178870"/>
    </source>
</evidence>
<name>A0A1F7YXL0_9BACT</name>
<dbReference type="Proteomes" id="UP000178870">
    <property type="component" value="Unassembled WGS sequence"/>
</dbReference>
<dbReference type="EMBL" id="MGGP01000018">
    <property type="protein sequence ID" value="OGM32063.1"/>
    <property type="molecule type" value="Genomic_DNA"/>
</dbReference>
<sequence length="287" mass="32030">MVVGAEEMDTVEVSTGAKSDFEQRFDSAVIEVVPPEASQRVTKALYKKLGEKGQSFSLNPNNLDYNSGRFISQDFGGIFTVHGDNEDQDTQLTVLLENSGDIIGYGAFVQQPDNTSQVAFKVFQKARGLNSKQLFKDTVFSHLATSLSTPSELEIPTLQQYNPEVEDEPTSAPLFYRSLGFRSSSDESLSQDIQSRLEMTKRQRVDFSKDEKIKLSQHTLSLPIDRLGTKRQEIERVKRGSIGNLKDMGEKTLQILASVMAPKIESPQTTVTKQDLTRLKEKLKASV</sequence>
<protein>
    <submittedName>
        <fullName evidence="1">Uncharacterized protein</fullName>
    </submittedName>
</protein>
<reference evidence="1 2" key="1">
    <citation type="journal article" date="2016" name="Nat. Commun.">
        <title>Thousands of microbial genomes shed light on interconnected biogeochemical processes in an aquifer system.</title>
        <authorList>
            <person name="Anantharaman K."/>
            <person name="Brown C.T."/>
            <person name="Hug L.A."/>
            <person name="Sharon I."/>
            <person name="Castelle C.J."/>
            <person name="Probst A.J."/>
            <person name="Thomas B.C."/>
            <person name="Singh A."/>
            <person name="Wilkins M.J."/>
            <person name="Karaoz U."/>
            <person name="Brodie E.L."/>
            <person name="Williams K.H."/>
            <person name="Hubbard S.S."/>
            <person name="Banfield J.F."/>
        </authorList>
    </citation>
    <scope>NUCLEOTIDE SEQUENCE [LARGE SCALE GENOMIC DNA]</scope>
</reference>
<dbReference type="AlphaFoldDB" id="A0A1F7YXL0"/>
<comment type="caution">
    <text evidence="1">The sequence shown here is derived from an EMBL/GenBank/DDBJ whole genome shotgun (WGS) entry which is preliminary data.</text>
</comment>
<accession>A0A1F7YXL0</accession>
<evidence type="ECO:0000313" key="1">
    <source>
        <dbReference type="EMBL" id="OGM32063.1"/>
    </source>
</evidence>
<gene>
    <name evidence="1" type="ORF">A2803_00655</name>
</gene>
<organism evidence="1 2">
    <name type="scientific">Candidatus Woesebacteria bacterium RIFCSPHIGHO2_01_FULL_44_21</name>
    <dbReference type="NCBI Taxonomy" id="1802503"/>
    <lineage>
        <taxon>Bacteria</taxon>
        <taxon>Candidatus Woeseibacteriota</taxon>
    </lineage>
</organism>
<proteinExistence type="predicted"/>